<organism evidence="2 3">
    <name type="scientific">Puccinia striiformis f. sp. tritici PST-78</name>
    <dbReference type="NCBI Taxonomy" id="1165861"/>
    <lineage>
        <taxon>Eukaryota</taxon>
        <taxon>Fungi</taxon>
        <taxon>Dikarya</taxon>
        <taxon>Basidiomycota</taxon>
        <taxon>Pucciniomycotina</taxon>
        <taxon>Pucciniomycetes</taxon>
        <taxon>Pucciniales</taxon>
        <taxon>Pucciniaceae</taxon>
        <taxon>Puccinia</taxon>
    </lineage>
</organism>
<evidence type="ECO:0000313" key="3">
    <source>
        <dbReference type="Proteomes" id="UP000054564"/>
    </source>
</evidence>
<name>A0A0L0UUI3_9BASI</name>
<evidence type="ECO:0000313" key="2">
    <source>
        <dbReference type="EMBL" id="KNE90702.1"/>
    </source>
</evidence>
<dbReference type="Proteomes" id="UP000054564">
    <property type="component" value="Unassembled WGS sequence"/>
</dbReference>
<feature type="chain" id="PRO_5005548630" evidence="1">
    <location>
        <begin position="19"/>
        <end position="204"/>
    </location>
</feature>
<keyword evidence="1" id="KW-0732">Signal</keyword>
<gene>
    <name evidence="2" type="ORF">PSTG_15854</name>
</gene>
<evidence type="ECO:0000256" key="1">
    <source>
        <dbReference type="SAM" id="SignalP"/>
    </source>
</evidence>
<protein>
    <submittedName>
        <fullName evidence="2">Uncharacterized protein</fullName>
    </submittedName>
</protein>
<proteinExistence type="predicted"/>
<keyword evidence="3" id="KW-1185">Reference proteome</keyword>
<dbReference type="AlphaFoldDB" id="A0A0L0UUI3"/>
<sequence length="204" mass="23644">MVRSIFLSLIITVLIATARSPFYQLNTRTIEPLGVRLTNIQESDPSMYDLMVENRSTGLRVLNTGRKKMLLQPGQVVRLPTLDSNNRMILSTDAARLGRDYALHGDLGFALYEDLIARLRDEILRREDKLPLDLDYNRNWFYQRPINGNLAERVRIAHEKDKTVARHYEKILEDEAILRIKEIPNTPLHVNSDPQPKEVEKKNL</sequence>
<feature type="signal peptide" evidence="1">
    <location>
        <begin position="1"/>
        <end position="18"/>
    </location>
</feature>
<reference evidence="3" key="1">
    <citation type="submission" date="2014-03" db="EMBL/GenBank/DDBJ databases">
        <title>The Genome Sequence of Puccinia striiformis f. sp. tritici PST-78.</title>
        <authorList>
            <consortium name="The Broad Institute Genome Sequencing Platform"/>
            <person name="Cuomo C."/>
            <person name="Hulbert S."/>
            <person name="Chen X."/>
            <person name="Walker B."/>
            <person name="Young S.K."/>
            <person name="Zeng Q."/>
            <person name="Gargeya S."/>
            <person name="Fitzgerald M."/>
            <person name="Haas B."/>
            <person name="Abouelleil A."/>
            <person name="Alvarado L."/>
            <person name="Arachchi H.M."/>
            <person name="Berlin A.M."/>
            <person name="Chapman S.B."/>
            <person name="Goldberg J."/>
            <person name="Griggs A."/>
            <person name="Gujja S."/>
            <person name="Hansen M."/>
            <person name="Howarth C."/>
            <person name="Imamovic A."/>
            <person name="Larimer J."/>
            <person name="McCowan C."/>
            <person name="Montmayeur A."/>
            <person name="Murphy C."/>
            <person name="Neiman D."/>
            <person name="Pearson M."/>
            <person name="Priest M."/>
            <person name="Roberts A."/>
            <person name="Saif S."/>
            <person name="Shea T."/>
            <person name="Sisk P."/>
            <person name="Sykes S."/>
            <person name="Wortman J."/>
            <person name="Nusbaum C."/>
            <person name="Birren B."/>
        </authorList>
    </citation>
    <scope>NUCLEOTIDE SEQUENCE [LARGE SCALE GENOMIC DNA]</scope>
    <source>
        <strain evidence="3">race PST-78</strain>
    </source>
</reference>
<dbReference type="EMBL" id="AJIL01000241">
    <property type="protein sequence ID" value="KNE90702.1"/>
    <property type="molecule type" value="Genomic_DNA"/>
</dbReference>
<comment type="caution">
    <text evidence="2">The sequence shown here is derived from an EMBL/GenBank/DDBJ whole genome shotgun (WGS) entry which is preliminary data.</text>
</comment>
<accession>A0A0L0UUI3</accession>